<keyword evidence="2 4" id="KW-0547">Nucleotide-binding</keyword>
<gene>
    <name evidence="6" type="ORF">AAAT87_05945</name>
</gene>
<dbReference type="PANTHER" id="PTHR43585:SF2">
    <property type="entry name" value="ATP-GRASP ENZYME FSQD"/>
    <property type="match status" value="1"/>
</dbReference>
<evidence type="ECO:0000313" key="7">
    <source>
        <dbReference type="Proteomes" id="UP001465717"/>
    </source>
</evidence>
<reference evidence="6 7" key="1">
    <citation type="submission" date="2024-04" db="EMBL/GenBank/DDBJ databases">
        <title>Human intestinal bacterial collection.</title>
        <authorList>
            <person name="Pauvert C."/>
            <person name="Hitch T.C.A."/>
            <person name="Clavel T."/>
        </authorList>
    </citation>
    <scope>NUCLEOTIDE SEQUENCE [LARGE SCALE GENOMIC DNA]</scope>
    <source>
        <strain evidence="6 7">CLA-AA-H174</strain>
    </source>
</reference>
<dbReference type="SUPFAM" id="SSF56059">
    <property type="entry name" value="Glutathione synthetase ATP-binding domain-like"/>
    <property type="match status" value="1"/>
</dbReference>
<dbReference type="InterPro" id="IPR013815">
    <property type="entry name" value="ATP_grasp_subdomain_1"/>
</dbReference>
<dbReference type="InterPro" id="IPR052032">
    <property type="entry name" value="ATP-dep_AA_Ligase"/>
</dbReference>
<evidence type="ECO:0000256" key="3">
    <source>
        <dbReference type="ARBA" id="ARBA00022840"/>
    </source>
</evidence>
<dbReference type="Gene3D" id="3.30.1490.20">
    <property type="entry name" value="ATP-grasp fold, A domain"/>
    <property type="match status" value="1"/>
</dbReference>
<dbReference type="Gene3D" id="3.40.50.20">
    <property type="match status" value="1"/>
</dbReference>
<dbReference type="Pfam" id="PF13535">
    <property type="entry name" value="ATP-grasp_4"/>
    <property type="match status" value="1"/>
</dbReference>
<keyword evidence="7" id="KW-1185">Reference proteome</keyword>
<name>A0ABV1FXP7_9BACT</name>
<feature type="domain" description="ATP-grasp" evidence="5">
    <location>
        <begin position="110"/>
        <end position="304"/>
    </location>
</feature>
<dbReference type="EMBL" id="JBBNGE010000014">
    <property type="protein sequence ID" value="MEQ2507828.1"/>
    <property type="molecule type" value="Genomic_DNA"/>
</dbReference>
<evidence type="ECO:0000313" key="6">
    <source>
        <dbReference type="EMBL" id="MEQ2507828.1"/>
    </source>
</evidence>
<comment type="caution">
    <text evidence="6">The sequence shown here is derived from an EMBL/GenBank/DDBJ whole genome shotgun (WGS) entry which is preliminary data.</text>
</comment>
<accession>A0ABV1FXP7</accession>
<evidence type="ECO:0000256" key="4">
    <source>
        <dbReference type="PROSITE-ProRule" id="PRU00409"/>
    </source>
</evidence>
<evidence type="ECO:0000256" key="1">
    <source>
        <dbReference type="ARBA" id="ARBA00022598"/>
    </source>
</evidence>
<evidence type="ECO:0000259" key="5">
    <source>
        <dbReference type="PROSITE" id="PS50975"/>
    </source>
</evidence>
<dbReference type="RefSeq" id="WP_349225908.1">
    <property type="nucleotide sequence ID" value="NZ_JBBNFG020000017.1"/>
</dbReference>
<keyword evidence="1" id="KW-0436">Ligase</keyword>
<keyword evidence="3 4" id="KW-0067">ATP-binding</keyword>
<dbReference type="PANTHER" id="PTHR43585">
    <property type="entry name" value="FUMIPYRROLE BIOSYNTHESIS PROTEIN C"/>
    <property type="match status" value="1"/>
</dbReference>
<sequence length="420" mass="47826">MKKLLMLGTSTGSVQIVKYAKAAGIYTVVTDFFPVEKSEAKKYADECWDISTADIDTLEKKCIEENIDGVFAGVSEFNLDKVLELTERLHLPCYINKNAWGYARNKYEFKQVCKKVGAPVSPDFCCDGYPSEEDMDNVVYPVVVKPVDKSSNKGLTFVNNKEELLQAIEKVKSVSDNPNVIVERKLHGQEVTAYYAIANGEPSLVSFYSMNSEPGMPIYTYSLTTTVSDILLDKYVAEVDEKVKQVIKEIKCKDGIAWFEIIYDQDGHFYLLEMGHRLPGDMMFVPLTDVTGFNSIAWLVNYAVGNNLDSRVLPQSQKEPYKKCGCSYMLWTKQGGKITQIVGLDKYKNNSKFFVHEIAHKNYDVQQYRPVSIITFTVEDCQKMCDVIEDINKTVHYRDEQGNDMLIYFDDYSHLLSQAR</sequence>
<protein>
    <submittedName>
        <fullName evidence="6">ATP-grasp domain-containing protein</fullName>
    </submittedName>
</protein>
<dbReference type="InterPro" id="IPR011761">
    <property type="entry name" value="ATP-grasp"/>
</dbReference>
<dbReference type="PROSITE" id="PS50975">
    <property type="entry name" value="ATP_GRASP"/>
    <property type="match status" value="1"/>
</dbReference>
<dbReference type="Gene3D" id="3.30.470.20">
    <property type="entry name" value="ATP-grasp fold, B domain"/>
    <property type="match status" value="1"/>
</dbReference>
<dbReference type="Proteomes" id="UP001465717">
    <property type="component" value="Unassembled WGS sequence"/>
</dbReference>
<proteinExistence type="predicted"/>
<evidence type="ECO:0000256" key="2">
    <source>
        <dbReference type="ARBA" id="ARBA00022741"/>
    </source>
</evidence>
<organism evidence="6 7">
    <name type="scientific">Segatella sinensis</name>
    <dbReference type="NCBI Taxonomy" id="3085167"/>
    <lineage>
        <taxon>Bacteria</taxon>
        <taxon>Pseudomonadati</taxon>
        <taxon>Bacteroidota</taxon>
        <taxon>Bacteroidia</taxon>
        <taxon>Bacteroidales</taxon>
        <taxon>Prevotellaceae</taxon>
        <taxon>Segatella</taxon>
    </lineage>
</organism>